<keyword evidence="4 7" id="KW-1133">Transmembrane helix</keyword>
<sequence length="407" mass="44101">MYQLIESLRAAWINLLAHRLRSFLTTLGILIGTASVVAVVALMQGFSDSIKAQFADLGGTALTLSARNEFSNWNTGNINQLALSDIDLLRYRVEGVRHVAPVMGVSYGGRVRYKGRSASPQVMGTTADYVWVERRFPEMGRFLVEGDDQGRRRVAVIGPKLRDDLNLPRNPVGQYVQIGSEWFKIVGVMAKRGEVFGMSQDNYLIVPFDVGRALQGQNRRLMFEAHFTVADIDEIEQVKERVSRTLRHAHKIAPGKPDDFEVESADQLAKQFGQITAMATLVLGGIVGISLLVGGIGIMTVMLVSVTERTREIGILKALGATRRDILLQFLIEAGLLSLLGGLIGIVIGIVLGHGIAALIPNFPPASVPISVAVGAALFCALVGVAFGIMPASKAANLDPIEALRYE</sequence>
<feature type="transmembrane region" description="Helical" evidence="7">
    <location>
        <begin position="281"/>
        <end position="306"/>
    </location>
</feature>
<keyword evidence="2" id="KW-1003">Cell membrane</keyword>
<comment type="similarity">
    <text evidence="6">Belongs to the ABC-4 integral membrane protein family.</text>
</comment>
<reference evidence="10 11" key="1">
    <citation type="submission" date="2016-11" db="EMBL/GenBank/DDBJ databases">
        <authorList>
            <person name="Jaros S."/>
            <person name="Januszkiewicz K."/>
            <person name="Wedrychowicz H."/>
        </authorList>
    </citation>
    <scope>NUCLEOTIDE SEQUENCE [LARGE SCALE GENOMIC DNA]</scope>
    <source>
        <strain evidence="10 11">DSM 18899</strain>
    </source>
</reference>
<dbReference type="Pfam" id="PF02687">
    <property type="entry name" value="FtsX"/>
    <property type="match status" value="1"/>
</dbReference>
<feature type="transmembrane region" description="Helical" evidence="7">
    <location>
        <begin position="366"/>
        <end position="389"/>
    </location>
</feature>
<dbReference type="InterPro" id="IPR003838">
    <property type="entry name" value="ABC3_permease_C"/>
</dbReference>
<evidence type="ECO:0000313" key="10">
    <source>
        <dbReference type="EMBL" id="SFZ75233.1"/>
    </source>
</evidence>
<evidence type="ECO:0000256" key="3">
    <source>
        <dbReference type="ARBA" id="ARBA00022692"/>
    </source>
</evidence>
<dbReference type="Pfam" id="PF12704">
    <property type="entry name" value="MacB_PCD"/>
    <property type="match status" value="1"/>
</dbReference>
<dbReference type="GO" id="GO:0022857">
    <property type="term" value="F:transmembrane transporter activity"/>
    <property type="evidence" value="ECO:0007669"/>
    <property type="project" value="TreeGrafter"/>
</dbReference>
<evidence type="ECO:0000256" key="2">
    <source>
        <dbReference type="ARBA" id="ARBA00022475"/>
    </source>
</evidence>
<dbReference type="OrthoDB" id="4814201at2"/>
<dbReference type="GO" id="GO:0005886">
    <property type="term" value="C:plasma membrane"/>
    <property type="evidence" value="ECO:0007669"/>
    <property type="project" value="UniProtKB-SubCell"/>
</dbReference>
<proteinExistence type="inferred from homology"/>
<comment type="subcellular location">
    <subcellularLocation>
        <location evidence="1">Cell membrane</location>
        <topology evidence="1">Multi-pass membrane protein</topology>
    </subcellularLocation>
</comment>
<evidence type="ECO:0000256" key="6">
    <source>
        <dbReference type="ARBA" id="ARBA00038076"/>
    </source>
</evidence>
<dbReference type="Proteomes" id="UP000186513">
    <property type="component" value="Unassembled WGS sequence"/>
</dbReference>
<protein>
    <submittedName>
        <fullName evidence="10">Putative ABC transport system permease protein</fullName>
    </submittedName>
</protein>
<organism evidence="10 11">
    <name type="scientific">Chitinimonas taiwanensis DSM 18899</name>
    <dbReference type="NCBI Taxonomy" id="1121279"/>
    <lineage>
        <taxon>Bacteria</taxon>
        <taxon>Pseudomonadati</taxon>
        <taxon>Pseudomonadota</taxon>
        <taxon>Betaproteobacteria</taxon>
        <taxon>Neisseriales</taxon>
        <taxon>Chitinibacteraceae</taxon>
        <taxon>Chitinimonas</taxon>
    </lineage>
</organism>
<dbReference type="EMBL" id="FPKR01000005">
    <property type="protein sequence ID" value="SFZ75233.1"/>
    <property type="molecule type" value="Genomic_DNA"/>
</dbReference>
<feature type="transmembrane region" description="Helical" evidence="7">
    <location>
        <begin position="327"/>
        <end position="360"/>
    </location>
</feature>
<keyword evidence="5 7" id="KW-0472">Membrane</keyword>
<feature type="domain" description="MacB-like periplasmic core" evidence="9">
    <location>
        <begin position="22"/>
        <end position="243"/>
    </location>
</feature>
<dbReference type="InterPro" id="IPR050250">
    <property type="entry name" value="Macrolide_Exporter_MacB"/>
</dbReference>
<accession>A0A1K2HFC5</accession>
<dbReference type="InterPro" id="IPR025857">
    <property type="entry name" value="MacB_PCD"/>
</dbReference>
<evidence type="ECO:0000256" key="1">
    <source>
        <dbReference type="ARBA" id="ARBA00004651"/>
    </source>
</evidence>
<name>A0A1K2HFC5_9NEIS</name>
<dbReference type="RefSeq" id="WP_072428039.1">
    <property type="nucleotide sequence ID" value="NZ_FPKR01000005.1"/>
</dbReference>
<dbReference type="PANTHER" id="PTHR30572:SF4">
    <property type="entry name" value="ABC TRANSPORTER PERMEASE YTRF"/>
    <property type="match status" value="1"/>
</dbReference>
<evidence type="ECO:0000313" key="11">
    <source>
        <dbReference type="Proteomes" id="UP000186513"/>
    </source>
</evidence>
<feature type="transmembrane region" description="Helical" evidence="7">
    <location>
        <begin position="20"/>
        <end position="43"/>
    </location>
</feature>
<evidence type="ECO:0000259" key="8">
    <source>
        <dbReference type="Pfam" id="PF02687"/>
    </source>
</evidence>
<dbReference type="STRING" id="1121279.SAMN02745887_01516"/>
<evidence type="ECO:0000256" key="4">
    <source>
        <dbReference type="ARBA" id="ARBA00022989"/>
    </source>
</evidence>
<dbReference type="PANTHER" id="PTHR30572">
    <property type="entry name" value="MEMBRANE COMPONENT OF TRANSPORTER-RELATED"/>
    <property type="match status" value="1"/>
</dbReference>
<keyword evidence="11" id="KW-1185">Reference proteome</keyword>
<dbReference type="AlphaFoldDB" id="A0A1K2HFC5"/>
<keyword evidence="3 7" id="KW-0812">Transmembrane</keyword>
<gene>
    <name evidence="10" type="ORF">SAMN02745887_01516</name>
</gene>
<evidence type="ECO:0000259" key="9">
    <source>
        <dbReference type="Pfam" id="PF12704"/>
    </source>
</evidence>
<feature type="domain" description="ABC3 transporter permease C-terminal" evidence="8">
    <location>
        <begin position="286"/>
        <end position="400"/>
    </location>
</feature>
<evidence type="ECO:0000256" key="7">
    <source>
        <dbReference type="SAM" id="Phobius"/>
    </source>
</evidence>
<evidence type="ECO:0000256" key="5">
    <source>
        <dbReference type="ARBA" id="ARBA00023136"/>
    </source>
</evidence>